<gene>
    <name evidence="1" type="ORF">RHMOL_Rhmol13G0291300</name>
</gene>
<reference evidence="1" key="1">
    <citation type="submission" date="2022-02" db="EMBL/GenBank/DDBJ databases">
        <title>Plant Genome Project.</title>
        <authorList>
            <person name="Zhang R.-G."/>
        </authorList>
    </citation>
    <scope>NUCLEOTIDE SEQUENCE</scope>
    <source>
        <strain evidence="1">AT1</strain>
    </source>
</reference>
<evidence type="ECO:0000313" key="1">
    <source>
        <dbReference type="EMBL" id="KAI8526210.1"/>
    </source>
</evidence>
<comment type="caution">
    <text evidence="1">The sequence shown here is derived from an EMBL/GenBank/DDBJ whole genome shotgun (WGS) entry which is preliminary data.</text>
</comment>
<dbReference type="Proteomes" id="UP001062846">
    <property type="component" value="Chromosome 13"/>
</dbReference>
<organism evidence="1 2">
    <name type="scientific">Rhododendron molle</name>
    <name type="common">Chinese azalea</name>
    <name type="synonym">Azalea mollis</name>
    <dbReference type="NCBI Taxonomy" id="49168"/>
    <lineage>
        <taxon>Eukaryota</taxon>
        <taxon>Viridiplantae</taxon>
        <taxon>Streptophyta</taxon>
        <taxon>Embryophyta</taxon>
        <taxon>Tracheophyta</taxon>
        <taxon>Spermatophyta</taxon>
        <taxon>Magnoliopsida</taxon>
        <taxon>eudicotyledons</taxon>
        <taxon>Gunneridae</taxon>
        <taxon>Pentapetalae</taxon>
        <taxon>asterids</taxon>
        <taxon>Ericales</taxon>
        <taxon>Ericaceae</taxon>
        <taxon>Ericoideae</taxon>
        <taxon>Rhodoreae</taxon>
        <taxon>Rhododendron</taxon>
    </lineage>
</organism>
<accession>A0ACC0LBU6</accession>
<evidence type="ECO:0000313" key="2">
    <source>
        <dbReference type="Proteomes" id="UP001062846"/>
    </source>
</evidence>
<dbReference type="EMBL" id="CM046400">
    <property type="protein sequence ID" value="KAI8526210.1"/>
    <property type="molecule type" value="Genomic_DNA"/>
</dbReference>
<name>A0ACC0LBU6_RHOML</name>
<keyword evidence="2" id="KW-1185">Reference proteome</keyword>
<proteinExistence type="predicted"/>
<sequence>MDEEWHQQLFTEGGVPIDVYIPSKFNTRFGFVRFKTKSEGLRAIRLWNGVTIRDHKLIVKFARFTCTNNEFVPRNRTPEQQRNQYSKPGADPVKERTQGSEEDQNKQKMEEEKEKVAETEGPSMPNLEQVDNGVEVVPDTHEEKEPLRDSMSSSGTPNSMSTSKPWKKKKKEEREKSAVYRSAAAAAALSVSISSSGI</sequence>
<protein>
    <submittedName>
        <fullName evidence="1">Uncharacterized protein</fullName>
    </submittedName>
</protein>